<name>A0ABV5ZLM2_9BACT</name>
<accession>A0ABV5ZLM2</accession>
<keyword evidence="2" id="KW-1185">Reference proteome</keyword>
<reference evidence="1 2" key="1">
    <citation type="submission" date="2024-09" db="EMBL/GenBank/DDBJ databases">
        <authorList>
            <person name="Sun Q."/>
            <person name="Mori K."/>
        </authorList>
    </citation>
    <scope>NUCLEOTIDE SEQUENCE [LARGE SCALE GENOMIC DNA]</scope>
    <source>
        <strain evidence="1 2">ATCC 51272</strain>
    </source>
</reference>
<sequence>MKQFNYDLIKEKISTKYNDMKGIAAIDGHLNDYLWRMCEDFGIELQNRFLVGIELKDGETIGQLPLTVIVYLVEISTDETTYEQVAQRLEAQEKVEIHKKSFNISYQDLGKYIKRLNIGVLGEIANHIKDAEFIDD</sequence>
<dbReference type="RefSeq" id="WP_027951495.1">
    <property type="nucleotide sequence ID" value="NZ_JADU01000001.1"/>
</dbReference>
<organism evidence="1 2">
    <name type="scientific">Hallella seregens ATCC 51272</name>
    <dbReference type="NCBI Taxonomy" id="1336250"/>
    <lineage>
        <taxon>Bacteria</taxon>
        <taxon>Pseudomonadati</taxon>
        <taxon>Bacteroidota</taxon>
        <taxon>Bacteroidia</taxon>
        <taxon>Bacteroidales</taxon>
        <taxon>Prevotellaceae</taxon>
        <taxon>Hallella</taxon>
    </lineage>
</organism>
<protein>
    <submittedName>
        <fullName evidence="1">Uncharacterized protein</fullName>
    </submittedName>
</protein>
<gene>
    <name evidence="1" type="ORF">ACFFK8_08570</name>
</gene>
<dbReference type="Proteomes" id="UP001589688">
    <property type="component" value="Unassembled WGS sequence"/>
</dbReference>
<dbReference type="EMBL" id="JBHLZF010000002">
    <property type="protein sequence ID" value="MFB9897845.1"/>
    <property type="molecule type" value="Genomic_DNA"/>
</dbReference>
<evidence type="ECO:0000313" key="2">
    <source>
        <dbReference type="Proteomes" id="UP001589688"/>
    </source>
</evidence>
<comment type="caution">
    <text evidence="1">The sequence shown here is derived from an EMBL/GenBank/DDBJ whole genome shotgun (WGS) entry which is preliminary data.</text>
</comment>
<evidence type="ECO:0000313" key="1">
    <source>
        <dbReference type="EMBL" id="MFB9897845.1"/>
    </source>
</evidence>
<proteinExistence type="predicted"/>